<protein>
    <submittedName>
        <fullName evidence="2">Uncharacterized protein</fullName>
    </submittedName>
</protein>
<keyword evidence="1" id="KW-0472">Membrane</keyword>
<keyword evidence="1" id="KW-0812">Transmembrane</keyword>
<accession>A0A5N7B7U2</accession>
<feature type="transmembrane region" description="Helical" evidence="1">
    <location>
        <begin position="21"/>
        <end position="44"/>
    </location>
</feature>
<name>A0A5N7B7U2_9EURO</name>
<organism evidence="2 3">
    <name type="scientific">Aspergillus bertholletiae</name>
    <dbReference type="NCBI Taxonomy" id="1226010"/>
    <lineage>
        <taxon>Eukaryota</taxon>
        <taxon>Fungi</taxon>
        <taxon>Dikarya</taxon>
        <taxon>Ascomycota</taxon>
        <taxon>Pezizomycotina</taxon>
        <taxon>Eurotiomycetes</taxon>
        <taxon>Eurotiomycetidae</taxon>
        <taxon>Eurotiales</taxon>
        <taxon>Aspergillaceae</taxon>
        <taxon>Aspergillus</taxon>
        <taxon>Aspergillus subgen. Circumdati</taxon>
    </lineage>
</organism>
<keyword evidence="1" id="KW-1133">Transmembrane helix</keyword>
<gene>
    <name evidence="2" type="ORF">BDV26DRAFT_203253</name>
</gene>
<dbReference type="AlphaFoldDB" id="A0A5N7B7U2"/>
<keyword evidence="3" id="KW-1185">Reference proteome</keyword>
<dbReference type="Proteomes" id="UP000326198">
    <property type="component" value="Unassembled WGS sequence"/>
</dbReference>
<reference evidence="2 3" key="1">
    <citation type="submission" date="2019-04" db="EMBL/GenBank/DDBJ databases">
        <title>Friends and foes A comparative genomics studyof 23 Aspergillus species from section Flavi.</title>
        <authorList>
            <consortium name="DOE Joint Genome Institute"/>
            <person name="Kjaerbolling I."/>
            <person name="Vesth T."/>
            <person name="Frisvad J.C."/>
            <person name="Nybo J.L."/>
            <person name="Theobald S."/>
            <person name="Kildgaard S."/>
            <person name="Isbrandt T."/>
            <person name="Kuo A."/>
            <person name="Sato A."/>
            <person name="Lyhne E.K."/>
            <person name="Kogle M.E."/>
            <person name="Wiebenga A."/>
            <person name="Kun R.S."/>
            <person name="Lubbers R.J."/>
            <person name="Makela M.R."/>
            <person name="Barry K."/>
            <person name="Chovatia M."/>
            <person name="Clum A."/>
            <person name="Daum C."/>
            <person name="Haridas S."/>
            <person name="He G."/>
            <person name="LaButti K."/>
            <person name="Lipzen A."/>
            <person name="Mondo S."/>
            <person name="Riley R."/>
            <person name="Salamov A."/>
            <person name="Simmons B.A."/>
            <person name="Magnuson J.K."/>
            <person name="Henrissat B."/>
            <person name="Mortensen U.H."/>
            <person name="Larsen T.O."/>
            <person name="Devries R.P."/>
            <person name="Grigoriev I.V."/>
            <person name="Machida M."/>
            <person name="Baker S.E."/>
            <person name="Andersen M.R."/>
        </authorList>
    </citation>
    <scope>NUCLEOTIDE SEQUENCE [LARGE SCALE GENOMIC DNA]</scope>
    <source>
        <strain evidence="2 3">IBT 29228</strain>
    </source>
</reference>
<sequence length="87" mass="10176">MEMILRGRSSLRLFSSSPSPFSSSSPFSFLFFCSLFLDMCVYAVYRFFFIFSILVSGLYLSLFSLFLFGYPVCYERPNEREEIPNNI</sequence>
<evidence type="ECO:0000313" key="3">
    <source>
        <dbReference type="Proteomes" id="UP000326198"/>
    </source>
</evidence>
<dbReference type="EMBL" id="ML736217">
    <property type="protein sequence ID" value="KAE8377817.1"/>
    <property type="molecule type" value="Genomic_DNA"/>
</dbReference>
<evidence type="ECO:0000313" key="2">
    <source>
        <dbReference type="EMBL" id="KAE8377817.1"/>
    </source>
</evidence>
<evidence type="ECO:0000256" key="1">
    <source>
        <dbReference type="SAM" id="Phobius"/>
    </source>
</evidence>
<feature type="transmembrane region" description="Helical" evidence="1">
    <location>
        <begin position="50"/>
        <end position="70"/>
    </location>
</feature>
<proteinExistence type="predicted"/>